<dbReference type="EMBL" id="BQNB010021571">
    <property type="protein sequence ID" value="GJU07768.1"/>
    <property type="molecule type" value="Genomic_DNA"/>
</dbReference>
<dbReference type="InterPro" id="IPR005162">
    <property type="entry name" value="Retrotrans_gag_dom"/>
</dbReference>
<evidence type="ECO:0000259" key="2">
    <source>
        <dbReference type="Pfam" id="PF03732"/>
    </source>
</evidence>
<keyword evidence="3" id="KW-0695">RNA-directed DNA polymerase</keyword>
<organism evidence="3 4">
    <name type="scientific">Tanacetum coccineum</name>
    <dbReference type="NCBI Taxonomy" id="301880"/>
    <lineage>
        <taxon>Eukaryota</taxon>
        <taxon>Viridiplantae</taxon>
        <taxon>Streptophyta</taxon>
        <taxon>Embryophyta</taxon>
        <taxon>Tracheophyta</taxon>
        <taxon>Spermatophyta</taxon>
        <taxon>Magnoliopsida</taxon>
        <taxon>eudicotyledons</taxon>
        <taxon>Gunneridae</taxon>
        <taxon>Pentapetalae</taxon>
        <taxon>asterids</taxon>
        <taxon>campanulids</taxon>
        <taxon>Asterales</taxon>
        <taxon>Asteraceae</taxon>
        <taxon>Asteroideae</taxon>
        <taxon>Anthemideae</taxon>
        <taxon>Anthemidinae</taxon>
        <taxon>Tanacetum</taxon>
    </lineage>
</organism>
<evidence type="ECO:0000313" key="4">
    <source>
        <dbReference type="Proteomes" id="UP001151760"/>
    </source>
</evidence>
<dbReference type="Pfam" id="PF03732">
    <property type="entry name" value="Retrotrans_gag"/>
    <property type="match status" value="1"/>
</dbReference>
<feature type="region of interest" description="Disordered" evidence="1">
    <location>
        <begin position="1"/>
        <end position="22"/>
    </location>
</feature>
<dbReference type="Proteomes" id="UP001151760">
    <property type="component" value="Unassembled WGS sequence"/>
</dbReference>
<dbReference type="GO" id="GO:0003964">
    <property type="term" value="F:RNA-directed DNA polymerase activity"/>
    <property type="evidence" value="ECO:0007669"/>
    <property type="project" value="UniProtKB-KW"/>
</dbReference>
<keyword evidence="3" id="KW-0808">Transferase</keyword>
<keyword evidence="4" id="KW-1185">Reference proteome</keyword>
<feature type="compositionally biased region" description="Low complexity" evidence="1">
    <location>
        <begin position="9"/>
        <end position="22"/>
    </location>
</feature>
<feature type="domain" description="Retrotransposon gag" evidence="2">
    <location>
        <begin position="90"/>
        <end position="154"/>
    </location>
</feature>
<proteinExistence type="predicted"/>
<name>A0ABQ5J8A3_9ASTR</name>
<evidence type="ECO:0000313" key="3">
    <source>
        <dbReference type="EMBL" id="GJU07768.1"/>
    </source>
</evidence>
<reference evidence="3" key="2">
    <citation type="submission" date="2022-01" db="EMBL/GenBank/DDBJ databases">
        <authorList>
            <person name="Yamashiro T."/>
            <person name="Shiraishi A."/>
            <person name="Satake H."/>
            <person name="Nakayama K."/>
        </authorList>
    </citation>
    <scope>NUCLEOTIDE SEQUENCE</scope>
</reference>
<keyword evidence="3" id="KW-0548">Nucleotidyltransferase</keyword>
<reference evidence="3" key="1">
    <citation type="journal article" date="2022" name="Int. J. Mol. Sci.">
        <title>Draft Genome of Tanacetum Coccineum: Genomic Comparison of Closely Related Tanacetum-Family Plants.</title>
        <authorList>
            <person name="Yamashiro T."/>
            <person name="Shiraishi A."/>
            <person name="Nakayama K."/>
            <person name="Satake H."/>
        </authorList>
    </citation>
    <scope>NUCLEOTIDE SEQUENCE</scope>
</reference>
<gene>
    <name evidence="3" type="ORF">Tco_1124198</name>
</gene>
<protein>
    <submittedName>
        <fullName evidence="3">Reverse transcriptase domain-containing protein</fullName>
    </submittedName>
</protein>
<sequence length="269" mass="29832">MPPKKRTTRTSPTTTTTTSVPMTDAQIQELIERGVAVALAKCDADRSRNGDDSHDSGTGRRRHVSTVCECTYIDFLKCQPMNFKGTEGVKFATCTLQGNALTWWNSHVRAVGHDITYAMPWKTLKKMMTDKYCPRSEIKKMETEMWNLKEKGTDVLRIKRSLRALQGTIKTNNNHSKGTMWHGLTLLGLMRRNLTEDLNLYAPNATITMMGSMFPSALTAKGLAIRPVNGHFRSDCSKLRNGNQGNQAGNGNAVARAYDVGTASTTPPF</sequence>
<evidence type="ECO:0000256" key="1">
    <source>
        <dbReference type="SAM" id="MobiDB-lite"/>
    </source>
</evidence>
<accession>A0ABQ5J8A3</accession>
<comment type="caution">
    <text evidence="3">The sequence shown here is derived from an EMBL/GenBank/DDBJ whole genome shotgun (WGS) entry which is preliminary data.</text>
</comment>